<dbReference type="AlphaFoldDB" id="A0A2C5XYJ8"/>
<keyword evidence="1" id="KW-1133">Transmembrane helix</keyword>
<keyword evidence="3" id="KW-1185">Reference proteome</keyword>
<gene>
    <name evidence="2" type="ORF">CDD80_1457</name>
</gene>
<evidence type="ECO:0000313" key="2">
    <source>
        <dbReference type="EMBL" id="PHH61527.1"/>
    </source>
</evidence>
<dbReference type="Proteomes" id="UP000226431">
    <property type="component" value="Unassembled WGS sequence"/>
</dbReference>
<keyword evidence="1" id="KW-0472">Membrane</keyword>
<protein>
    <submittedName>
        <fullName evidence="2">Uncharacterized protein</fullName>
    </submittedName>
</protein>
<reference evidence="2 3" key="1">
    <citation type="submission" date="2017-06" db="EMBL/GenBank/DDBJ databases">
        <title>Ant-infecting Ophiocordyceps genomes reveal a high diversity of potential behavioral manipulation genes and a possible major role for enterotoxins.</title>
        <authorList>
            <person name="De Bekker C."/>
            <person name="Evans H.C."/>
            <person name="Brachmann A."/>
            <person name="Hughes D.P."/>
        </authorList>
    </citation>
    <scope>NUCLEOTIDE SEQUENCE [LARGE SCALE GENOMIC DNA]</scope>
    <source>
        <strain evidence="2 3">Map16</strain>
    </source>
</reference>
<name>A0A2C5XYJ8_9HYPO</name>
<accession>A0A2C5XYJ8</accession>
<dbReference type="OrthoDB" id="9451547at2759"/>
<proteinExistence type="predicted"/>
<sequence>MREEQKTVPKFRRFVKHVMEKLKYAPIERGERYRCIASTAEEWSALQENFSTNQEKIMSILPADLRNDPKINEFPDLFNKLTSRQQQRLRRPQGVEDDDDWDSITVFPGPSTRALRLRAQDKILVVVAFIYALTRLVVIVISFTSLRRMPTGVYMDTWTRFVGHFG</sequence>
<comment type="caution">
    <text evidence="2">The sequence shown here is derived from an EMBL/GenBank/DDBJ whole genome shotgun (WGS) entry which is preliminary data.</text>
</comment>
<keyword evidence="1" id="KW-0812">Transmembrane</keyword>
<evidence type="ECO:0000313" key="3">
    <source>
        <dbReference type="Proteomes" id="UP000226431"/>
    </source>
</evidence>
<evidence type="ECO:0000256" key="1">
    <source>
        <dbReference type="SAM" id="Phobius"/>
    </source>
</evidence>
<dbReference type="EMBL" id="NJES01001598">
    <property type="protein sequence ID" value="PHH61527.1"/>
    <property type="molecule type" value="Genomic_DNA"/>
</dbReference>
<organism evidence="2 3">
    <name type="scientific">Ophiocordyceps camponoti-rufipedis</name>
    <dbReference type="NCBI Taxonomy" id="2004952"/>
    <lineage>
        <taxon>Eukaryota</taxon>
        <taxon>Fungi</taxon>
        <taxon>Dikarya</taxon>
        <taxon>Ascomycota</taxon>
        <taxon>Pezizomycotina</taxon>
        <taxon>Sordariomycetes</taxon>
        <taxon>Hypocreomycetidae</taxon>
        <taxon>Hypocreales</taxon>
        <taxon>Ophiocordycipitaceae</taxon>
        <taxon>Ophiocordyceps</taxon>
    </lineage>
</organism>
<feature type="transmembrane region" description="Helical" evidence="1">
    <location>
        <begin position="123"/>
        <end position="146"/>
    </location>
</feature>